<evidence type="ECO:0000313" key="4">
    <source>
        <dbReference type="EMBL" id="ATB34001.1"/>
    </source>
</evidence>
<feature type="domain" description="Abnormal spindle-like microcephaly-associated protein ASH" evidence="3">
    <location>
        <begin position="2077"/>
        <end position="2157"/>
    </location>
</feature>
<dbReference type="EMBL" id="CP022163">
    <property type="protein sequence ID" value="ATB34001.1"/>
    <property type="molecule type" value="Genomic_DNA"/>
</dbReference>
<sequence>MGAPLAAPVDPVIWREGGDAGGLDGGGPSNSQNCLQCDGVTTYRCPSVGASDDFWKRPIQGLVIPDGARIVGVQAKVYGASVLGSGTTSVPVLFNNLPLGTISSRNRNCNSGTPKVCDGDAGVVLLTSDAGEDVIANSWKTDGGNQLIFQPSSSNYCLSHLQLTLQLEKRILQVLPDGLDFGNQGKGKRSGYRTVTVSNQGAAPLEVSGVAVTLNGGVTTNAPFKINEIRDPVDGGTLDAPFTLQEGEFKDIVLSFIPDHLGAAEGYNLAIDSNSEQATTNVPLLGRGVDFFVDISSPDGGDFGPVRVGQHREFPVKVRNIDSQELSIESIDLDIDGSGVGLSFQSDAGTPFTLPQGAEHSLVLKFDPIAPGEVSGTLRVISKDAIDASTTTEAVFTGEGVEPHLVFTPDAGLDFGEVTAGEVNMQNMMIRNTGSEGLTLQSVRVRDNPDAFQLVSAPDGSVPLPADGGSLALTVRFLSPEDAGNVSGSLEFVSTDGGIAPVLYSLMGKSVRPDLVLEPVDGGAFGDVRVHTTPQKTVTLRNQGTGNIHINTVQLVGGASLFDLDGGTSNFDLPGDGGFRNFTVRFKPTTETGTTPVQGEIQVASAYSRFNPLPYSVSGRGVRPELVFTPTDGGSFGEVRVGQSPQRKVTLWNKGSGSIQINQVGLSVDSSPLFSLDAGTSGFTLAADAGQDLWVGFHPGAETGGIVAGAITVSSDDAGFNPTPYPLSGMGVQPVLAISADGGSDFGDVLVNNTPTKQVTIRNTGSQDIVIKTVTLTDNALFAVVSPPSNFSLVKGGGQRNVTVRFSPTVATSLQEGTLAFTSEDTQLGLVEYKLQGRGVRPDLVVEPADGGMFDDVRVGKTAYRTVKIKNNGTTDVTVTSVAVLNNSHFLADAGAGSFPLTRDGGSRDLTLRFAPTDDNVIEEGQLSFATNPSGFQPALFPLRGRGVQPRVELTPASEELDFEEVRVNTDGGATRLVQLRNRGTGPIALSDIRLEGDPAYTLEPVLSPPYPTLPALDGGLTLTVRYSPVVQEPAAATTLTLASEDETFGTHEIQIHGQGVRPTLQVDAGLVAFPNQTVGEWSAYRNVELRNSGTGTLVVDTFDASGPFELQSAQPLQVTSSAPGSVAVRFKPMSQGAGSGLLTFKTNDPEHSHITVPLSGTGTVGLTVDRDRVAFPDVRNTTQADEPLTLSNNNPVASVTISEVSLNSDQFSVVGLDAGMVINPSSPLPFKVRFKPTVTGNAQGTLTVRSSADNSPHTVQLQGKSTEARLRITLPDFPAGTSSLNFGGVPVDALAQSHTVRFSNAGDATLNLTGVSIVKRLPDGGVLPGNSAFTYSGSLSGELNTDGGAIVSTISFKPSQNTDYSATLVVDTSNGVPLSVDLPLLGQGTAAEISLSGETALSFSPQRVNYPSAARKLYIRNEGSAPLVIQGVSYLEDFYAVASDGGTPFPLTIGSKDTAPLDVVFRPTRTGTRDGGLTFSTNALNTLNPVPVSGQGLDGLLTTDGGTWDVNFGEVELSKDLSSQRAVSVRIHNTGQYALTLLDAGINAQGAEQFRTMYLQPGTVLQPGESTAFNAIFRPLSNGDQNGVLSIFTDSQLRPVEKFQLTGTGVGANILFLPGSSIVRFENTNLGRFNVKPVTIKNDGHRELVIDAISFSKKTLPDGGTMEGDAGGQDFASDFSVERAADGGSVFPIRMDGGEQLEIPLKFTPSGVGYREATATISSNISDKTFEVKGTGTVAELSVEPDGGTLIIDGVMAGSDSRPRQISIVNVGNGPITFTSIALLGSKEFFKIFPDPETMGTQPLPGDGRGRLQFSVVFHPTATNLNASAALRMASDDYSPSVFVNIYGYGTNDPISVENRLDFRAQLINDASPTRLLPVTNNTEADAQLTQVKFDGQDAARFSVVSPSPLKTPYTLRRGEPLTLGLSFNPRTTDKANAKLQLYFAGQNDPYEVELVGEGITPAIVVEPPVLKLGAFRLGDEPLERSFTITNRTGDPITLSKPRVSSQGEPIETSLDLTQPLVLNPNNDPYTVMVRYNPKTETFSQTTVSFTAEGKSWGAVAQIEGTAVRRVLKVTPPTLDFGRVEANKAGSMKLTVTNESPKDQLVSAVLRNSLDSPFTLDASPLANPIPSGQSVELTVGYTPRVAGEVENAVLFRLQGGSDDEAQVSIKGVGNILTINGSGCSCGTTEPGSAGLLLLLALAGQRWRRRRE</sequence>
<name>A0A250IS78_9BACT</name>
<gene>
    <name evidence="4" type="ORF">MEBOL_007502</name>
</gene>
<reference evidence="4 5" key="1">
    <citation type="submission" date="2017-06" db="EMBL/GenBank/DDBJ databases">
        <authorList>
            <person name="Kim H.J."/>
            <person name="Triplett B.A."/>
        </authorList>
    </citation>
    <scope>NUCLEOTIDE SEQUENCE [LARGE SCALE GENOMIC DNA]</scope>
    <source>
        <strain evidence="4 5">DSM 14713</strain>
    </source>
</reference>
<dbReference type="PROSITE" id="PS50194">
    <property type="entry name" value="FILAMIN_REPEAT"/>
    <property type="match status" value="1"/>
</dbReference>
<organism evidence="4 5">
    <name type="scientific">Melittangium boletus DSM 14713</name>
    <dbReference type="NCBI Taxonomy" id="1294270"/>
    <lineage>
        <taxon>Bacteria</taxon>
        <taxon>Pseudomonadati</taxon>
        <taxon>Myxococcota</taxon>
        <taxon>Myxococcia</taxon>
        <taxon>Myxococcales</taxon>
        <taxon>Cystobacterineae</taxon>
        <taxon>Archangiaceae</taxon>
        <taxon>Melittangium</taxon>
    </lineage>
</organism>
<dbReference type="GO" id="GO:0005737">
    <property type="term" value="C:cytoplasm"/>
    <property type="evidence" value="ECO:0007669"/>
    <property type="project" value="UniProtKB-SubCell"/>
</dbReference>
<dbReference type="NCBIfam" id="NF012200">
    <property type="entry name" value="choice_anch_D"/>
    <property type="match status" value="16"/>
</dbReference>
<evidence type="ECO:0000313" key="5">
    <source>
        <dbReference type="Proteomes" id="UP000217289"/>
    </source>
</evidence>
<dbReference type="KEGG" id="mbd:MEBOL_007502"/>
<protein>
    <recommendedName>
        <fullName evidence="3">Abnormal spindle-like microcephaly-associated protein ASH domain-containing protein</fullName>
    </recommendedName>
</protein>
<dbReference type="InterPro" id="IPR017868">
    <property type="entry name" value="Filamin/ABP280_repeat-like"/>
</dbReference>
<keyword evidence="5" id="KW-1185">Reference proteome</keyword>
<proteinExistence type="predicted"/>
<dbReference type="Pfam" id="PF15780">
    <property type="entry name" value="ASH"/>
    <property type="match status" value="1"/>
</dbReference>
<accession>A0A250IS78</accession>
<dbReference type="InterPro" id="IPR031549">
    <property type="entry name" value="ASH"/>
</dbReference>
<dbReference type="PANTHER" id="PTHR46127">
    <property type="entry name" value="CILIA- AND FLAGELLA-ASSOCIATED PROTEIN 65"/>
    <property type="match status" value="1"/>
</dbReference>
<dbReference type="InterPro" id="IPR024038">
    <property type="entry name" value="MYXO-CTERM"/>
</dbReference>
<dbReference type="Proteomes" id="UP000217289">
    <property type="component" value="Chromosome"/>
</dbReference>
<comment type="subcellular location">
    <subcellularLocation>
        <location evidence="1">Cytoplasm</location>
    </subcellularLocation>
</comment>
<keyword evidence="2" id="KW-0963">Cytoplasm</keyword>
<dbReference type="Gene3D" id="2.60.40.10">
    <property type="entry name" value="Immunoglobulins"/>
    <property type="match status" value="16"/>
</dbReference>
<dbReference type="RefSeq" id="WP_095981956.1">
    <property type="nucleotide sequence ID" value="NZ_CP022163.1"/>
</dbReference>
<dbReference type="InterPro" id="IPR013783">
    <property type="entry name" value="Ig-like_fold"/>
</dbReference>
<dbReference type="PANTHER" id="PTHR46127:SF1">
    <property type="entry name" value="CILIA- AND FLAGELLA-ASSOCIATED PROTEIN 65"/>
    <property type="match status" value="1"/>
</dbReference>
<evidence type="ECO:0000256" key="2">
    <source>
        <dbReference type="ARBA" id="ARBA00022490"/>
    </source>
</evidence>
<evidence type="ECO:0000256" key="1">
    <source>
        <dbReference type="ARBA" id="ARBA00004496"/>
    </source>
</evidence>
<dbReference type="InterPro" id="IPR052614">
    <property type="entry name" value="CFAP65"/>
</dbReference>
<dbReference type="OrthoDB" id="5492666at2"/>
<evidence type="ECO:0000259" key="3">
    <source>
        <dbReference type="Pfam" id="PF15780"/>
    </source>
</evidence>
<dbReference type="NCBIfam" id="TIGR03901">
    <property type="entry name" value="MYXO-CTERM"/>
    <property type="match status" value="1"/>
</dbReference>